<proteinExistence type="predicted"/>
<dbReference type="InterPro" id="IPR009061">
    <property type="entry name" value="DNA-bd_dom_put_sf"/>
</dbReference>
<protein>
    <recommendedName>
        <fullName evidence="4">Helix-turn-helix domain-containing protein</fullName>
    </recommendedName>
</protein>
<evidence type="ECO:0000313" key="3">
    <source>
        <dbReference type="Proteomes" id="UP000295043"/>
    </source>
</evidence>
<evidence type="ECO:0000256" key="1">
    <source>
        <dbReference type="SAM" id="MobiDB-lite"/>
    </source>
</evidence>
<sequence>MTAAVRTVPRIGLNRDEVALALGVSVNTVDQMVEEGYLPKPKRWHTRKVWQVSAIEAALSEWPEDGAGRRGQDAGGDDDWVAS</sequence>
<gene>
    <name evidence="2" type="ORF">EV184_108160</name>
</gene>
<reference evidence="2 3" key="1">
    <citation type="submission" date="2019-03" db="EMBL/GenBank/DDBJ databases">
        <title>Genomic Encyclopedia of Type Strains, Phase IV (KMG-V): Genome sequencing to study the core and pangenomes of soil and plant-associated prokaryotes.</title>
        <authorList>
            <person name="Whitman W."/>
        </authorList>
    </citation>
    <scope>NUCLEOTIDE SEQUENCE [LARGE SCALE GENOMIC DNA]</scope>
    <source>
        <strain evidence="2 3">23C40</strain>
    </source>
</reference>
<dbReference type="EMBL" id="SLVU01000008">
    <property type="protein sequence ID" value="TCN30286.1"/>
    <property type="molecule type" value="Genomic_DNA"/>
</dbReference>
<name>A0A4R2BS33_9HYPH</name>
<dbReference type="RefSeq" id="WP_132075756.1">
    <property type="nucleotide sequence ID" value="NZ_SLVU01000008.1"/>
</dbReference>
<comment type="caution">
    <text evidence="2">The sequence shown here is derived from an EMBL/GenBank/DDBJ whole genome shotgun (WGS) entry which is preliminary data.</text>
</comment>
<dbReference type="SUPFAM" id="SSF46955">
    <property type="entry name" value="Putative DNA-binding domain"/>
    <property type="match status" value="1"/>
</dbReference>
<evidence type="ECO:0000313" key="2">
    <source>
        <dbReference type="EMBL" id="TCN30286.1"/>
    </source>
</evidence>
<dbReference type="AlphaFoldDB" id="A0A4R2BS33"/>
<dbReference type="Proteomes" id="UP000295043">
    <property type="component" value="Unassembled WGS sequence"/>
</dbReference>
<accession>A0A4R2BS33</accession>
<feature type="region of interest" description="Disordered" evidence="1">
    <location>
        <begin position="62"/>
        <end position="83"/>
    </location>
</feature>
<organism evidence="2 3">
    <name type="scientific">Sinorhizobium americanum</name>
    <dbReference type="NCBI Taxonomy" id="194963"/>
    <lineage>
        <taxon>Bacteria</taxon>
        <taxon>Pseudomonadati</taxon>
        <taxon>Pseudomonadota</taxon>
        <taxon>Alphaproteobacteria</taxon>
        <taxon>Hyphomicrobiales</taxon>
        <taxon>Rhizobiaceae</taxon>
        <taxon>Sinorhizobium/Ensifer group</taxon>
        <taxon>Sinorhizobium</taxon>
    </lineage>
</organism>
<evidence type="ECO:0008006" key="4">
    <source>
        <dbReference type="Google" id="ProtNLM"/>
    </source>
</evidence>